<evidence type="ECO:0000256" key="4">
    <source>
        <dbReference type="PROSITE-ProRule" id="PRU00169"/>
    </source>
</evidence>
<dbReference type="PANTHER" id="PTHR43280">
    <property type="entry name" value="ARAC-FAMILY TRANSCRIPTIONAL REGULATOR"/>
    <property type="match status" value="1"/>
</dbReference>
<dbReference type="Gene3D" id="1.10.10.60">
    <property type="entry name" value="Homeodomain-like"/>
    <property type="match status" value="2"/>
</dbReference>
<dbReference type="Gene3D" id="3.40.50.2300">
    <property type="match status" value="1"/>
</dbReference>
<feature type="domain" description="HTH araC/xylS-type" evidence="5">
    <location>
        <begin position="398"/>
        <end position="496"/>
    </location>
</feature>
<dbReference type="InterPro" id="IPR018060">
    <property type="entry name" value="HTH_AraC"/>
</dbReference>
<dbReference type="CDD" id="cd17536">
    <property type="entry name" value="REC_YesN-like"/>
    <property type="match status" value="1"/>
</dbReference>
<protein>
    <submittedName>
        <fullName evidence="7">Response regulator</fullName>
    </submittedName>
</protein>
<dbReference type="SMART" id="SM00448">
    <property type="entry name" value="REC"/>
    <property type="match status" value="1"/>
</dbReference>
<comment type="caution">
    <text evidence="7">The sequence shown here is derived from an EMBL/GenBank/DDBJ whole genome shotgun (WGS) entry which is preliminary data.</text>
</comment>
<dbReference type="Pfam" id="PF12833">
    <property type="entry name" value="HTH_18"/>
    <property type="match status" value="1"/>
</dbReference>
<dbReference type="SUPFAM" id="SSF52172">
    <property type="entry name" value="CheY-like"/>
    <property type="match status" value="1"/>
</dbReference>
<name>A0ABW0VTU7_9BACL</name>
<dbReference type="Pfam" id="PF00072">
    <property type="entry name" value="Response_reg"/>
    <property type="match status" value="1"/>
</dbReference>
<accession>A0ABW0VTU7</accession>
<sequence>MKLVIADDESLVRYTLRSMINEMEAPWQIVGESSNGEELMDLLAEHQPNVAIVDIRMPKMNGLDAIRLGRTKSPLTKWIVLSGYSDFQYAQEALKLGVSQYMLKPVSAADLESALFDTYRDNKELMILHNQQYCNHLSALSNGLISIEQRDTEGIIHHTGFIGAVILFDAPHSEERNGPAPNEFYKQIHHTIHNHLIYGINMALYNLPSGELTVVGAWDPERNGEGRQQVHGFFDRIAELAGQFPVHKAIITVYETEETAGFKEMNDRLLQLQQWKGLRTVCGIGGRVMYEAVKQEAQKPEKLAVGLLVSAAQQHIQDRMYLGYQNSLNELEQLLTQSSLLAYRESRCALHLFILHSLDIDLTAHSTGPGVVRELRQYGERLLREQSNRDNPPTDLAQQVIQYIDMHYKNDIGIAQIAALLNVSSNYLSTVFHKKTGVTFIKYLTRIRMNKAGEMLLNTNLQIKQIAEEVGYFSTRHFTKLFTEAFERYPSDYRKMSKT</sequence>
<keyword evidence="1" id="KW-0805">Transcription regulation</keyword>
<evidence type="ECO:0000259" key="6">
    <source>
        <dbReference type="PROSITE" id="PS50110"/>
    </source>
</evidence>
<dbReference type="SUPFAM" id="SSF46689">
    <property type="entry name" value="Homeodomain-like"/>
    <property type="match status" value="2"/>
</dbReference>
<keyword evidence="4" id="KW-0597">Phosphoprotein</keyword>
<organism evidence="7 8">
    <name type="scientific">Paenibacillus solisilvae</name>
    <dbReference type="NCBI Taxonomy" id="2486751"/>
    <lineage>
        <taxon>Bacteria</taxon>
        <taxon>Bacillati</taxon>
        <taxon>Bacillota</taxon>
        <taxon>Bacilli</taxon>
        <taxon>Bacillales</taxon>
        <taxon>Paenibacillaceae</taxon>
        <taxon>Paenibacillus</taxon>
    </lineage>
</organism>
<reference evidence="8" key="1">
    <citation type="journal article" date="2019" name="Int. J. Syst. Evol. Microbiol.">
        <title>The Global Catalogue of Microorganisms (GCM) 10K type strain sequencing project: providing services to taxonomists for standard genome sequencing and annotation.</title>
        <authorList>
            <consortium name="The Broad Institute Genomics Platform"/>
            <consortium name="The Broad Institute Genome Sequencing Center for Infectious Disease"/>
            <person name="Wu L."/>
            <person name="Ma J."/>
        </authorList>
    </citation>
    <scope>NUCLEOTIDE SEQUENCE [LARGE SCALE GENOMIC DNA]</scope>
    <source>
        <strain evidence="8">CGMCC 1.3240</strain>
    </source>
</reference>
<proteinExistence type="predicted"/>
<dbReference type="InterPro" id="IPR011006">
    <property type="entry name" value="CheY-like_superfamily"/>
</dbReference>
<dbReference type="PANTHER" id="PTHR43280:SF2">
    <property type="entry name" value="HTH-TYPE TRANSCRIPTIONAL REGULATOR EXSA"/>
    <property type="match status" value="1"/>
</dbReference>
<evidence type="ECO:0000256" key="1">
    <source>
        <dbReference type="ARBA" id="ARBA00023015"/>
    </source>
</evidence>
<feature type="modified residue" description="4-aspartylphosphate" evidence="4">
    <location>
        <position position="54"/>
    </location>
</feature>
<evidence type="ECO:0000256" key="2">
    <source>
        <dbReference type="ARBA" id="ARBA00023125"/>
    </source>
</evidence>
<dbReference type="SMART" id="SM00342">
    <property type="entry name" value="HTH_ARAC"/>
    <property type="match status" value="1"/>
</dbReference>
<gene>
    <name evidence="7" type="ORF">ACFPYJ_09210</name>
</gene>
<dbReference type="InterPro" id="IPR001789">
    <property type="entry name" value="Sig_transdc_resp-reg_receiver"/>
</dbReference>
<dbReference type="EMBL" id="JBHSOW010000032">
    <property type="protein sequence ID" value="MFC5649305.1"/>
    <property type="molecule type" value="Genomic_DNA"/>
</dbReference>
<keyword evidence="8" id="KW-1185">Reference proteome</keyword>
<keyword evidence="3" id="KW-0804">Transcription</keyword>
<evidence type="ECO:0000256" key="3">
    <source>
        <dbReference type="ARBA" id="ARBA00023163"/>
    </source>
</evidence>
<dbReference type="PROSITE" id="PS01124">
    <property type="entry name" value="HTH_ARAC_FAMILY_2"/>
    <property type="match status" value="1"/>
</dbReference>
<feature type="domain" description="Response regulatory" evidence="6">
    <location>
        <begin position="2"/>
        <end position="119"/>
    </location>
</feature>
<evidence type="ECO:0000259" key="5">
    <source>
        <dbReference type="PROSITE" id="PS01124"/>
    </source>
</evidence>
<dbReference type="Proteomes" id="UP001596047">
    <property type="component" value="Unassembled WGS sequence"/>
</dbReference>
<evidence type="ECO:0000313" key="8">
    <source>
        <dbReference type="Proteomes" id="UP001596047"/>
    </source>
</evidence>
<dbReference type="RefSeq" id="WP_379187813.1">
    <property type="nucleotide sequence ID" value="NZ_JBHSOW010000032.1"/>
</dbReference>
<dbReference type="InterPro" id="IPR009057">
    <property type="entry name" value="Homeodomain-like_sf"/>
</dbReference>
<keyword evidence="2" id="KW-0238">DNA-binding</keyword>
<evidence type="ECO:0000313" key="7">
    <source>
        <dbReference type="EMBL" id="MFC5649305.1"/>
    </source>
</evidence>
<dbReference type="PROSITE" id="PS50110">
    <property type="entry name" value="RESPONSE_REGULATORY"/>
    <property type="match status" value="1"/>
</dbReference>